<dbReference type="Proteomes" id="UP000595332">
    <property type="component" value="Chromosome"/>
</dbReference>
<dbReference type="InterPro" id="IPR006175">
    <property type="entry name" value="YjgF/YER057c/UK114"/>
</dbReference>
<evidence type="ECO:0000313" key="2">
    <source>
        <dbReference type="Proteomes" id="UP000595332"/>
    </source>
</evidence>
<reference evidence="1 2" key="1">
    <citation type="journal article" date="2008" name="Int. J. Syst. Evol. Microbiol.">
        <title>Neptunomonas japonica sp. nov., an Osedax japonicus symbiont-like bacterium isolated from sediment adjacent to sperm whale carcasses off Kagoshima, Japan.</title>
        <authorList>
            <person name="Miyazaki M."/>
            <person name="Nogi Y."/>
            <person name="Fujiwara Y."/>
            <person name="Kawato M."/>
            <person name="Kubokawa K."/>
            <person name="Horikoshi K."/>
        </authorList>
    </citation>
    <scope>NUCLEOTIDE SEQUENCE [LARGE SCALE GENOMIC DNA]</scope>
    <source>
        <strain evidence="1 2">JAMM 1380</strain>
    </source>
</reference>
<dbReference type="Gene3D" id="3.30.1330.40">
    <property type="entry name" value="RutC-like"/>
    <property type="match status" value="1"/>
</dbReference>
<dbReference type="InterPro" id="IPR035709">
    <property type="entry name" value="YoaB-like"/>
</dbReference>
<protein>
    <submittedName>
        <fullName evidence="1">Endoribonuclease L-PSP</fullName>
    </submittedName>
</protein>
<name>A0A7R6PBP6_9GAMM</name>
<evidence type="ECO:0000313" key="1">
    <source>
        <dbReference type="EMBL" id="BBB29544.1"/>
    </source>
</evidence>
<dbReference type="Pfam" id="PF01042">
    <property type="entry name" value="Ribonuc_L-PSP"/>
    <property type="match status" value="1"/>
</dbReference>
<sequence>MINRYNKNERMSQAVEYNGTIILAGQLATDTSVDIKGQTQEILSRVDDLLAQAGTNKSRLLSATIWVSDMNDFAAMNDVWVGWIDAENPPVRACVRADLITPDYKVEIQVTAVK</sequence>
<dbReference type="InterPro" id="IPR035959">
    <property type="entry name" value="RutC-like_sf"/>
</dbReference>
<gene>
    <name evidence="1" type="ORF">NEJAP_1592</name>
</gene>
<accession>A0A7R6PBP6</accession>
<organism evidence="1 2">
    <name type="scientific">Neptunomonas japonica JAMM 1380</name>
    <dbReference type="NCBI Taxonomy" id="1441457"/>
    <lineage>
        <taxon>Bacteria</taxon>
        <taxon>Pseudomonadati</taxon>
        <taxon>Pseudomonadota</taxon>
        <taxon>Gammaproteobacteria</taxon>
        <taxon>Oceanospirillales</taxon>
        <taxon>Oceanospirillaceae</taxon>
        <taxon>Neptunomonas</taxon>
    </lineage>
</organism>
<dbReference type="AlphaFoldDB" id="A0A7R6PBP6"/>
<dbReference type="PANTHER" id="PTHR47328:SF1">
    <property type="entry name" value="RUTC FAMILY PROTEIN YOAB"/>
    <property type="match status" value="1"/>
</dbReference>
<proteinExistence type="predicted"/>
<dbReference type="RefSeq" id="WP_201350156.1">
    <property type="nucleotide sequence ID" value="NZ_AP014546.1"/>
</dbReference>
<dbReference type="EMBL" id="AP014546">
    <property type="protein sequence ID" value="BBB29544.1"/>
    <property type="molecule type" value="Genomic_DNA"/>
</dbReference>
<dbReference type="SUPFAM" id="SSF55298">
    <property type="entry name" value="YjgF-like"/>
    <property type="match status" value="1"/>
</dbReference>
<keyword evidence="2" id="KW-1185">Reference proteome</keyword>
<dbReference type="PANTHER" id="PTHR47328">
    <property type="match status" value="1"/>
</dbReference>
<dbReference type="CDD" id="cd06150">
    <property type="entry name" value="YjgF_YER057c_UK114_like_2"/>
    <property type="match status" value="1"/>
</dbReference>
<dbReference type="KEGG" id="njp:NEJAP_1592"/>